<sequence>MICSDIAVFRRIVVFGTVSNTASGRTSVNFNSHYVKLNVGGCLFNTAKSTLVKLDNMLRAMFSGRMDLETDSEGWILIDRCGKHFGTILNFLRDGTVALPESARELAELYCEAKYYLISELMELCENALNRHANPDAICKVIFITSEKECQQLIQAHPKPAVKILMNRNNNKFSYTPTSDDNLLKNLEMFDRLSLRFSSRILFIKDVIGTNEICCWTFYGHGKKFAEICCTSIVYATDKKHTKVEFPENRIYEEFLNTLLYENPQQPDPELMQATSQRGAGLQRSTAAVSDDEEIESKQQTAQAEAASGPGPSRSSSSLALGRFRKSNSASNSNNNL</sequence>
<dbReference type="PANTHER" id="PTHR11145:SF8">
    <property type="entry name" value="RE57120P"/>
    <property type="match status" value="1"/>
</dbReference>
<evidence type="ECO:0000259" key="2">
    <source>
        <dbReference type="PROSITE" id="PS50097"/>
    </source>
</evidence>
<reference evidence="4" key="1">
    <citation type="submission" date="2025-08" db="UniProtKB">
        <authorList>
            <consortium name="RefSeq"/>
        </authorList>
    </citation>
    <scope>IDENTIFICATION</scope>
</reference>
<organism evidence="3 4">
    <name type="scientific">Galendromus occidentalis</name>
    <name type="common">western predatory mite</name>
    <dbReference type="NCBI Taxonomy" id="34638"/>
    <lineage>
        <taxon>Eukaryota</taxon>
        <taxon>Metazoa</taxon>
        <taxon>Ecdysozoa</taxon>
        <taxon>Arthropoda</taxon>
        <taxon>Chelicerata</taxon>
        <taxon>Arachnida</taxon>
        <taxon>Acari</taxon>
        <taxon>Parasitiformes</taxon>
        <taxon>Mesostigmata</taxon>
        <taxon>Gamasina</taxon>
        <taxon>Phytoseioidea</taxon>
        <taxon>Phytoseiidae</taxon>
        <taxon>Typhlodrominae</taxon>
        <taxon>Galendromus</taxon>
    </lineage>
</organism>
<feature type="compositionally biased region" description="Polar residues" evidence="1">
    <location>
        <begin position="273"/>
        <end position="288"/>
    </location>
</feature>
<feature type="region of interest" description="Disordered" evidence="1">
    <location>
        <begin position="266"/>
        <end position="337"/>
    </location>
</feature>
<dbReference type="SMART" id="SM00225">
    <property type="entry name" value="BTB"/>
    <property type="match status" value="1"/>
</dbReference>
<dbReference type="InterPro" id="IPR045068">
    <property type="entry name" value="BACURD1-3"/>
</dbReference>
<evidence type="ECO:0000313" key="4">
    <source>
        <dbReference type="RefSeq" id="XP_003745689.1"/>
    </source>
</evidence>
<dbReference type="RefSeq" id="XP_003745689.1">
    <property type="nucleotide sequence ID" value="XM_003745641.2"/>
</dbReference>
<dbReference type="InterPro" id="IPR011333">
    <property type="entry name" value="SKP1/BTB/POZ_sf"/>
</dbReference>
<keyword evidence="3" id="KW-1185">Reference proteome</keyword>
<accession>A0AAJ6VYN9</accession>
<feature type="compositionally biased region" description="Low complexity" evidence="1">
    <location>
        <begin position="306"/>
        <end position="337"/>
    </location>
</feature>
<dbReference type="AlphaFoldDB" id="A0AAJ6VYN9"/>
<protein>
    <submittedName>
        <fullName evidence="4">BTB/POZ domain-containing adapter for CUL3-mediated RhoA degradation protein 3</fullName>
    </submittedName>
</protein>
<evidence type="ECO:0000313" key="3">
    <source>
        <dbReference type="Proteomes" id="UP000694867"/>
    </source>
</evidence>
<dbReference type="Pfam" id="PF02214">
    <property type="entry name" value="BTB_2"/>
    <property type="match status" value="1"/>
</dbReference>
<dbReference type="Gene3D" id="3.30.710.10">
    <property type="entry name" value="Potassium Channel Kv1.1, Chain A"/>
    <property type="match status" value="1"/>
</dbReference>
<dbReference type="PROSITE" id="PS50097">
    <property type="entry name" value="BTB"/>
    <property type="match status" value="1"/>
</dbReference>
<dbReference type="CDD" id="cd18369">
    <property type="entry name" value="BTB_POZ_KCTD10-like_BACURD"/>
    <property type="match status" value="1"/>
</dbReference>
<dbReference type="GeneID" id="100898041"/>
<feature type="domain" description="BTB" evidence="2">
    <location>
        <begin position="33"/>
        <end position="101"/>
    </location>
</feature>
<dbReference type="Proteomes" id="UP000694867">
    <property type="component" value="Unplaced"/>
</dbReference>
<dbReference type="InterPro" id="IPR003131">
    <property type="entry name" value="T1-type_BTB"/>
</dbReference>
<evidence type="ECO:0000256" key="1">
    <source>
        <dbReference type="SAM" id="MobiDB-lite"/>
    </source>
</evidence>
<gene>
    <name evidence="4" type="primary">LOC100898041</name>
</gene>
<dbReference type="InterPro" id="IPR000210">
    <property type="entry name" value="BTB/POZ_dom"/>
</dbReference>
<proteinExistence type="predicted"/>
<dbReference type="KEGG" id="goe:100898041"/>
<dbReference type="PANTHER" id="PTHR11145">
    <property type="entry name" value="BTB/POZ DOMAIN-CONTAINING ADAPTER FOR CUL3-MEDIATED RHOA DEGRADATION PROTEIN FAMILY MEMBER"/>
    <property type="match status" value="1"/>
</dbReference>
<dbReference type="SUPFAM" id="SSF54695">
    <property type="entry name" value="POZ domain"/>
    <property type="match status" value="1"/>
</dbReference>
<name>A0AAJ6VYN9_9ACAR</name>
<dbReference type="GO" id="GO:0051260">
    <property type="term" value="P:protein homooligomerization"/>
    <property type="evidence" value="ECO:0007669"/>
    <property type="project" value="InterPro"/>
</dbReference>
<dbReference type="FunFam" id="3.30.710.10:FF:000046">
    <property type="entry name" value="BTB/POZ domain-containing protein KCTD7 isoform X1"/>
    <property type="match status" value="1"/>
</dbReference>